<evidence type="ECO:0000256" key="4">
    <source>
        <dbReference type="ARBA" id="ARBA00022695"/>
    </source>
</evidence>
<feature type="region of interest" description="Disordered" evidence="10">
    <location>
        <begin position="45"/>
        <end position="84"/>
    </location>
</feature>
<dbReference type="Pfam" id="PF04552">
    <property type="entry name" value="Sigma54_DBD"/>
    <property type="match status" value="1"/>
</dbReference>
<keyword evidence="8 9" id="KW-0804">Transcription</keyword>
<evidence type="ECO:0000313" key="13">
    <source>
        <dbReference type="EMBL" id="MFC3301819.1"/>
    </source>
</evidence>
<dbReference type="Pfam" id="PF00309">
    <property type="entry name" value="Sigma54_AID"/>
    <property type="match status" value="1"/>
</dbReference>
<dbReference type="PROSITE" id="PS00717">
    <property type="entry name" value="SIGMA54_1"/>
    <property type="match status" value="1"/>
</dbReference>
<name>A0ABV7MAV0_9PROT</name>
<comment type="similarity">
    <text evidence="1 9">Belongs to the sigma-54 factor family.</text>
</comment>
<dbReference type="Gene3D" id="1.10.10.60">
    <property type="entry name" value="Homeodomain-like"/>
    <property type="match status" value="1"/>
</dbReference>
<keyword evidence="3 9" id="KW-0808">Transferase</keyword>
<dbReference type="Gene3D" id="1.10.10.1330">
    <property type="entry name" value="RNA polymerase sigma-54 factor, core-binding domain"/>
    <property type="match status" value="1"/>
</dbReference>
<comment type="caution">
    <text evidence="13">The sequence shown here is derived from an EMBL/GenBank/DDBJ whole genome shotgun (WGS) entry which is preliminary data.</text>
</comment>
<evidence type="ECO:0000256" key="8">
    <source>
        <dbReference type="ARBA" id="ARBA00023163"/>
    </source>
</evidence>
<dbReference type="RefSeq" id="WP_378992416.1">
    <property type="nucleotide sequence ID" value="NZ_JBHRVA010000002.1"/>
</dbReference>
<evidence type="ECO:0000256" key="3">
    <source>
        <dbReference type="ARBA" id="ARBA00022679"/>
    </source>
</evidence>
<dbReference type="NCBIfam" id="TIGR02395">
    <property type="entry name" value="rpoN_sigma"/>
    <property type="match status" value="1"/>
</dbReference>
<keyword evidence="2 9" id="KW-0240">DNA-directed RNA polymerase</keyword>
<comment type="function">
    <text evidence="9">Sigma factors are initiation factors that promote the attachment of RNA polymerase to specific initiation sites and are then released.</text>
</comment>
<organism evidence="13 14">
    <name type="scientific">Parvularcula lutaonensis</name>
    <dbReference type="NCBI Taxonomy" id="491923"/>
    <lineage>
        <taxon>Bacteria</taxon>
        <taxon>Pseudomonadati</taxon>
        <taxon>Pseudomonadota</taxon>
        <taxon>Alphaproteobacteria</taxon>
        <taxon>Parvularculales</taxon>
        <taxon>Parvularculaceae</taxon>
        <taxon>Parvularcula</taxon>
    </lineage>
</organism>
<dbReference type="InterPro" id="IPR038709">
    <property type="entry name" value="RpoN_core-bd_sf"/>
</dbReference>
<dbReference type="PIRSF" id="PIRSF000774">
    <property type="entry name" value="RpoN"/>
    <property type="match status" value="1"/>
</dbReference>
<evidence type="ECO:0000259" key="12">
    <source>
        <dbReference type="Pfam" id="PF04963"/>
    </source>
</evidence>
<dbReference type="NCBIfam" id="NF004596">
    <property type="entry name" value="PRK05932.1-3"/>
    <property type="match status" value="1"/>
</dbReference>
<evidence type="ECO:0000256" key="6">
    <source>
        <dbReference type="ARBA" id="ARBA00023082"/>
    </source>
</evidence>
<dbReference type="NCBIfam" id="NF009118">
    <property type="entry name" value="PRK12469.1"/>
    <property type="match status" value="1"/>
</dbReference>
<dbReference type="InterPro" id="IPR007634">
    <property type="entry name" value="RNA_pol_sigma_54_DNA-bd"/>
</dbReference>
<dbReference type="PRINTS" id="PR00045">
    <property type="entry name" value="SIGMA54FCT"/>
</dbReference>
<feature type="domain" description="RNA polymerase sigma factor 54 core-binding" evidence="12">
    <location>
        <begin position="107"/>
        <end position="291"/>
    </location>
</feature>
<dbReference type="PROSITE" id="PS00718">
    <property type="entry name" value="SIGMA54_2"/>
    <property type="match status" value="1"/>
</dbReference>
<evidence type="ECO:0000313" key="14">
    <source>
        <dbReference type="Proteomes" id="UP001595607"/>
    </source>
</evidence>
<keyword evidence="5 9" id="KW-0805">Transcription regulation</keyword>
<keyword evidence="4 9" id="KW-0548">Nucleotidyltransferase</keyword>
<keyword evidence="14" id="KW-1185">Reference proteome</keyword>
<protein>
    <recommendedName>
        <fullName evidence="9">RNA polymerase sigma-54 factor</fullName>
    </recommendedName>
</protein>
<dbReference type="Pfam" id="PF04963">
    <property type="entry name" value="Sigma54_CBD"/>
    <property type="match status" value="1"/>
</dbReference>
<evidence type="ECO:0000256" key="9">
    <source>
        <dbReference type="PIRNR" id="PIRNR000774"/>
    </source>
</evidence>
<evidence type="ECO:0000259" key="11">
    <source>
        <dbReference type="Pfam" id="PF04552"/>
    </source>
</evidence>
<evidence type="ECO:0000256" key="7">
    <source>
        <dbReference type="ARBA" id="ARBA00023125"/>
    </source>
</evidence>
<dbReference type="InterPro" id="IPR007046">
    <property type="entry name" value="RNA_pol_sigma_54_core-bd"/>
</dbReference>
<accession>A0ABV7MAV0</accession>
<dbReference type="InterPro" id="IPR000394">
    <property type="entry name" value="RNA_pol_sigma_54"/>
</dbReference>
<dbReference type="PANTHER" id="PTHR32248:SF4">
    <property type="entry name" value="RNA POLYMERASE SIGMA-54 FACTOR"/>
    <property type="match status" value="1"/>
</dbReference>
<feature type="domain" description="RNA polymerase sigma factor 54 DNA-binding" evidence="11">
    <location>
        <begin position="306"/>
        <end position="465"/>
    </location>
</feature>
<keyword evidence="6 9" id="KW-0731">Sigma factor</keyword>
<keyword evidence="7 9" id="KW-0238">DNA-binding</keyword>
<reference evidence="14" key="1">
    <citation type="journal article" date="2019" name="Int. J. Syst. Evol. Microbiol.">
        <title>The Global Catalogue of Microorganisms (GCM) 10K type strain sequencing project: providing services to taxonomists for standard genome sequencing and annotation.</title>
        <authorList>
            <consortium name="The Broad Institute Genomics Platform"/>
            <consortium name="The Broad Institute Genome Sequencing Center for Infectious Disease"/>
            <person name="Wu L."/>
            <person name="Ma J."/>
        </authorList>
    </citation>
    <scope>NUCLEOTIDE SEQUENCE [LARGE SCALE GENOMIC DNA]</scope>
    <source>
        <strain evidence="14">KCTC 22245</strain>
    </source>
</reference>
<evidence type="ECO:0000256" key="1">
    <source>
        <dbReference type="ARBA" id="ARBA00008798"/>
    </source>
</evidence>
<proteinExistence type="inferred from homology"/>
<sequence>MTGRLEARQNQQLTMTPQLQQAIKLLQLSNLELQEYVEERLLENPFLERNEQADTDAAGSDATKGEADSGPADGSDEPPTVQRDRIRENASSAGSGAGNEDYDAAANVTVEKSLTEVLNEQLVIAVRDPVDQALGRYLIDLIEDSGYLGTPLDVVAERLGCPVSEAERLLHVIQKFEPAGVGARTLSECLRLQLEDQGILERGISALLDNLDLVGARKLSELKKKTGLDEEGIASALDIIRKLNPKPGLAYGGDPVQVVVPDVYVSENTDGGWKVELNAATLPKVIANEAYYAELSREKQGEESRTFLQEQINDANWLVRSLDQRARTILKVSSEIVRYQDGFFAYGIRHLRPLNLKTVAEAIGMHESTVSRVTSGKYMHTPRGVFEMKYFFTAAIPSSGGEVEYSAESVRHVIKDLIDKEDPLNPLSDDQLVAALADLDIAIARRTIAKYRQSLGVPSSVERKRAAKSAL</sequence>
<evidence type="ECO:0000256" key="2">
    <source>
        <dbReference type="ARBA" id="ARBA00022478"/>
    </source>
</evidence>
<evidence type="ECO:0000256" key="5">
    <source>
        <dbReference type="ARBA" id="ARBA00023015"/>
    </source>
</evidence>
<dbReference type="EMBL" id="JBHRVA010000002">
    <property type="protein sequence ID" value="MFC3301819.1"/>
    <property type="molecule type" value="Genomic_DNA"/>
</dbReference>
<dbReference type="PROSITE" id="PS50044">
    <property type="entry name" value="SIGMA54_3"/>
    <property type="match status" value="1"/>
</dbReference>
<dbReference type="PANTHER" id="PTHR32248">
    <property type="entry name" value="RNA POLYMERASE SIGMA-54 FACTOR"/>
    <property type="match status" value="1"/>
</dbReference>
<dbReference type="Proteomes" id="UP001595607">
    <property type="component" value="Unassembled WGS sequence"/>
</dbReference>
<evidence type="ECO:0000256" key="10">
    <source>
        <dbReference type="SAM" id="MobiDB-lite"/>
    </source>
</evidence>
<gene>
    <name evidence="13" type="primary">rpoN</name>
    <name evidence="13" type="ORF">ACFONP_03655</name>
</gene>